<dbReference type="EMBL" id="QGKY02001015">
    <property type="protein sequence ID" value="KAF2576283.1"/>
    <property type="molecule type" value="Genomic_DNA"/>
</dbReference>
<gene>
    <name evidence="2" type="ORF">F2Q70_00003550</name>
</gene>
<keyword evidence="1" id="KW-0472">Membrane</keyword>
<feature type="transmembrane region" description="Helical" evidence="1">
    <location>
        <begin position="68"/>
        <end position="90"/>
    </location>
</feature>
<name>A0A8S9J3T3_BRACR</name>
<proteinExistence type="predicted"/>
<organism evidence="2">
    <name type="scientific">Brassica cretica</name>
    <name type="common">Mustard</name>
    <dbReference type="NCBI Taxonomy" id="69181"/>
    <lineage>
        <taxon>Eukaryota</taxon>
        <taxon>Viridiplantae</taxon>
        <taxon>Streptophyta</taxon>
        <taxon>Embryophyta</taxon>
        <taxon>Tracheophyta</taxon>
        <taxon>Spermatophyta</taxon>
        <taxon>Magnoliopsida</taxon>
        <taxon>eudicotyledons</taxon>
        <taxon>Gunneridae</taxon>
        <taxon>Pentapetalae</taxon>
        <taxon>rosids</taxon>
        <taxon>malvids</taxon>
        <taxon>Brassicales</taxon>
        <taxon>Brassicaceae</taxon>
        <taxon>Brassiceae</taxon>
        <taxon>Brassica</taxon>
    </lineage>
</organism>
<reference evidence="2" key="1">
    <citation type="submission" date="2019-12" db="EMBL/GenBank/DDBJ databases">
        <title>Genome sequencing and annotation of Brassica cretica.</title>
        <authorList>
            <person name="Studholme D.J."/>
            <person name="Sarris P.F."/>
        </authorList>
    </citation>
    <scope>NUCLEOTIDE SEQUENCE</scope>
    <source>
        <strain evidence="2">PFS-102/07</strain>
        <tissue evidence="2">Leaf</tissue>
    </source>
</reference>
<sequence>MRVRRGFAGDGSSRMVGIAVKGREIAERIEREAEAEITKKEEEGISMFCSEMWLDIVNWNTMKICRRLSTLFSTLLSSFGFGFSSTLPILPPHASCLHMLLWHIDLENPKLWHFAYKLLASRSLLGVPCHRYFIWRDSSSCANPSLASPTRDLEAGVLPGVWRNSIPEYFSPTVCPLFLDFVIELGVTCALKSTGVAYFQQASPGRDIALVILLSRVPLRPKPYFEPGEDRFPCSRPRPSGVLEMTEPGALMILEEEA</sequence>
<evidence type="ECO:0000313" key="2">
    <source>
        <dbReference type="EMBL" id="KAF2576283.1"/>
    </source>
</evidence>
<comment type="caution">
    <text evidence="2">The sequence shown here is derived from an EMBL/GenBank/DDBJ whole genome shotgun (WGS) entry which is preliminary data.</text>
</comment>
<accession>A0A8S9J3T3</accession>
<protein>
    <submittedName>
        <fullName evidence="2">Uncharacterized protein</fullName>
    </submittedName>
</protein>
<dbReference type="AlphaFoldDB" id="A0A8S9J3T3"/>
<keyword evidence="1" id="KW-1133">Transmembrane helix</keyword>
<evidence type="ECO:0000256" key="1">
    <source>
        <dbReference type="SAM" id="Phobius"/>
    </source>
</evidence>
<keyword evidence="1" id="KW-0812">Transmembrane</keyword>